<dbReference type="GO" id="GO:0048015">
    <property type="term" value="P:phosphatidylinositol-mediated signaling"/>
    <property type="evidence" value="ECO:0007669"/>
    <property type="project" value="TreeGrafter"/>
</dbReference>
<dbReference type="EMBL" id="BLKM01000064">
    <property type="protein sequence ID" value="GFG28393.1"/>
    <property type="molecule type" value="Genomic_DNA"/>
</dbReference>
<dbReference type="InterPro" id="IPR001263">
    <property type="entry name" value="PI3K_accessory_dom"/>
</dbReference>
<reference evidence="8" key="1">
    <citation type="submission" date="2020-01" db="EMBL/GenBank/DDBJ databases">
        <title>Draft genome sequence of the Termite Coptotermes fromosanus.</title>
        <authorList>
            <person name="Itakura S."/>
            <person name="Yosikawa Y."/>
            <person name="Umezawa K."/>
        </authorList>
    </citation>
    <scope>NUCLEOTIDE SEQUENCE [LARGE SCALE GENOMIC DNA]</scope>
</reference>
<dbReference type="InterPro" id="IPR018936">
    <property type="entry name" value="PI3/4_kinase_CS"/>
</dbReference>
<dbReference type="PROSITE" id="PS51545">
    <property type="entry name" value="PIK_HELICAL"/>
    <property type="match status" value="1"/>
</dbReference>
<evidence type="ECO:0000259" key="6">
    <source>
        <dbReference type="PROSITE" id="PS51545"/>
    </source>
</evidence>
<accession>A0A6L2P838</accession>
<name>A0A6L2P838_COPFO</name>
<comment type="similarity">
    <text evidence="1">Belongs to the PI3/PI4-kinase family. Type III PI4K subfamily.</text>
</comment>
<protein>
    <recommendedName>
        <fullName evidence="2">1-phosphatidylinositol 4-kinase</fullName>
        <ecNumber evidence="2">2.7.1.67</ecNumber>
    </recommendedName>
</protein>
<sequence>GLGKLAEKFPNIASTSIYCLRDFLVTPSRILLTLRQQCGNADKDLQKLKITVQGKDLENTSTNSSQVAFEKLRDAAIENLCIALLAAYRVDPDCVRALVASVSNRLFTAEKSDSESSLISTNVITMLGHVAVALKDTPKTTDTVLQFFLQRFCRVPSPLDNLIVDQLGCMIISKVKVKVYEEIMRMFTTITVEAGNAAYSQSAAEDRKSQYRHVSGAVVNALANIAANLQGEPEMNDLLVRLLELFVQLGLEGKRASEKAPGALKASSSAGNLGVLLPVIAVLMCRLPPIRNPKPRLHKLFRDFWLYCVVMGFTAADSGLWPAEWYDGVRNIAVKSPYLVSQTSYRSEMRELQYTSAVRNESVSVYELQELKTQILNLLGHPADVTTFVNKLSFAQCTYLLSVYWLEILRVQNSSEPSLQPILEYLSDSALQKDKSGMWQCICSVGDRVFAQFIQVMSNKPKDEVRERELEDHAQFLLVNFNHIHKQIRRVADKYLSGLVDRFPHLLWNCRVLWSMLDILQVLSVSLNLDANEENPTLRVPHSPYRLPLMDTMEARESIVKDFAARCQGIIQEAMKWAPRATLSHLQDYHNQILNSGMCHHAGLVLAAESMQQYIGLNIQSSPLSISTLDKRPHCVKSDSFVPSLYLRSQYAGEVNGMLIQVEGKSEGEKNNLIETLIQAVREACHNKDNEAHRNALWRTTAMLINTPGVYRNLLHVVAWSQVELFTEPAMTTAIECWQWLVTARPDLELRFLQEMFSAWQCSVDKKLGLFSVEEGGASPLAAYEGCRLEPSPPFVKPHDIWVQFISELVETAKYCNQEKVGMLATLLHQSLPMVVGTKDEHQNRHVAAVGVRFRLLACGLSLLQGDVLPRSLSKNVLRERIYCNCLDYFCCPPRCPTQRGAELREDILVLVRFWQTMHSDKKYLKASVVGGKFLWAIVLESLTHTHFDLYGPHSSFSAMQSDLRSTPGDFTRPATGWINTVPLSASSNTLSKQSTRSKRIVNADEFVKDYIKKRNLILELLAVEIEFLITWHNPMGHTELQVPGEDNIAAWRAKTVTERVWRDYARLAWEISPVLAVFLPVRLKNSDSIIKEVSTQVRMNPVAVSHVPQALPYLVTTETLLSDAPELVHMLTWVPLSPINALAYFSRQFPPHPITAQYAVRVLSSYPADAVLFYIPQLVQAVRHDTMGYVTEFIKYIARKSQVVGHQLIWNMQTNMYVDEEMQQKDTSLYDTLDSLVKAIVSSLSGPAKQFYEREFDFFSKITNISGEIRPFAKGAERKRACLEALSRIQVQEGCYLPSNPEALVVDIDYASGTPMQSAAKAPYLARFRVRRCGIKELENAAMAVSYQQSSQLQQHSTKDSVSCSMTNEMWQAAIFKVGDDVRQDMLALQVIGIFKNIFQHVGLNLYLFPYRVVATAPG</sequence>
<organism evidence="7 8">
    <name type="scientific">Coptotermes formosanus</name>
    <name type="common">Formosan subterranean termite</name>
    <dbReference type="NCBI Taxonomy" id="36987"/>
    <lineage>
        <taxon>Eukaryota</taxon>
        <taxon>Metazoa</taxon>
        <taxon>Ecdysozoa</taxon>
        <taxon>Arthropoda</taxon>
        <taxon>Hexapoda</taxon>
        <taxon>Insecta</taxon>
        <taxon>Pterygota</taxon>
        <taxon>Neoptera</taxon>
        <taxon>Polyneoptera</taxon>
        <taxon>Dictyoptera</taxon>
        <taxon>Blattodea</taxon>
        <taxon>Blattoidea</taxon>
        <taxon>Termitoidae</taxon>
        <taxon>Rhinotermitidae</taxon>
        <taxon>Coptotermes</taxon>
    </lineage>
</organism>
<evidence type="ECO:0000313" key="7">
    <source>
        <dbReference type="EMBL" id="GFG28393.1"/>
    </source>
</evidence>
<dbReference type="PROSITE" id="PS50290">
    <property type="entry name" value="PI3_4_KINASE_3"/>
    <property type="match status" value="1"/>
</dbReference>
<keyword evidence="3" id="KW-0808">Transferase</keyword>
<dbReference type="InterPro" id="IPR015433">
    <property type="entry name" value="PI3/4_kinase"/>
</dbReference>
<dbReference type="Pfam" id="PF19274">
    <property type="entry name" value="PI4K_N"/>
    <property type="match status" value="3"/>
</dbReference>
<dbReference type="SUPFAM" id="SSF48371">
    <property type="entry name" value="ARM repeat"/>
    <property type="match status" value="1"/>
</dbReference>
<dbReference type="GO" id="GO:0004430">
    <property type="term" value="F:1-phosphatidylinositol 4-kinase activity"/>
    <property type="evidence" value="ECO:0007669"/>
    <property type="project" value="UniProtKB-EC"/>
</dbReference>
<gene>
    <name evidence="7" type="ORF">Cfor_06230</name>
</gene>
<dbReference type="InParanoid" id="A0A6L2P838"/>
<evidence type="ECO:0000256" key="3">
    <source>
        <dbReference type="ARBA" id="ARBA00022679"/>
    </source>
</evidence>
<dbReference type="FunFam" id="3.30.1010.10:FF:000009">
    <property type="entry name" value="Phosphatidylinositol 4-kinase, catalytic, alpha"/>
    <property type="match status" value="1"/>
</dbReference>
<dbReference type="GO" id="GO:0005737">
    <property type="term" value="C:cytoplasm"/>
    <property type="evidence" value="ECO:0007669"/>
    <property type="project" value="TreeGrafter"/>
</dbReference>
<dbReference type="FunCoup" id="A0A6L2P838">
    <property type="interactions" value="1927"/>
</dbReference>
<dbReference type="SUPFAM" id="SSF56112">
    <property type="entry name" value="Protein kinase-like (PK-like)"/>
    <property type="match status" value="1"/>
</dbReference>
<comment type="caution">
    <text evidence="7">The sequence shown here is derived from an EMBL/GenBank/DDBJ whole genome shotgun (WGS) entry which is preliminary data.</text>
</comment>
<evidence type="ECO:0000256" key="4">
    <source>
        <dbReference type="ARBA" id="ARBA00022777"/>
    </source>
</evidence>
<dbReference type="GO" id="GO:0005886">
    <property type="term" value="C:plasma membrane"/>
    <property type="evidence" value="ECO:0007669"/>
    <property type="project" value="TreeGrafter"/>
</dbReference>
<dbReference type="OrthoDB" id="10264149at2759"/>
<dbReference type="SMART" id="SM00145">
    <property type="entry name" value="PI3Ka"/>
    <property type="match status" value="1"/>
</dbReference>
<dbReference type="PANTHER" id="PTHR10048">
    <property type="entry name" value="PHOSPHATIDYLINOSITOL KINASE"/>
    <property type="match status" value="1"/>
</dbReference>
<dbReference type="PROSITE" id="PS00915">
    <property type="entry name" value="PI3_4_KINASE_1"/>
    <property type="match status" value="1"/>
</dbReference>
<feature type="domain" description="PI3K/PI4K catalytic" evidence="5">
    <location>
        <begin position="1348"/>
        <end position="1420"/>
    </location>
</feature>
<dbReference type="Pfam" id="PF00613">
    <property type="entry name" value="PI3Ka"/>
    <property type="match status" value="1"/>
</dbReference>
<dbReference type="Gene3D" id="1.25.40.70">
    <property type="entry name" value="Phosphatidylinositol 3-kinase, accessory domain (PIK)"/>
    <property type="match status" value="1"/>
</dbReference>
<feature type="domain" description="PIK helical" evidence="6">
    <location>
        <begin position="1062"/>
        <end position="1237"/>
    </location>
</feature>
<proteinExistence type="inferred from homology"/>
<dbReference type="InterPro" id="IPR042236">
    <property type="entry name" value="PI3K_accessory_sf"/>
</dbReference>
<dbReference type="GO" id="GO:0046854">
    <property type="term" value="P:phosphatidylinositol phosphate biosynthetic process"/>
    <property type="evidence" value="ECO:0007669"/>
    <property type="project" value="InterPro"/>
</dbReference>
<dbReference type="FunFam" id="1.25.40.70:FF:000002">
    <property type="entry name" value="Phosphatidylinositol 4-kinase, catalytic, alpha"/>
    <property type="match status" value="1"/>
</dbReference>
<dbReference type="Gene3D" id="3.30.1010.10">
    <property type="entry name" value="Phosphatidylinositol 3-kinase Catalytic Subunit, Chain A, domain 4"/>
    <property type="match status" value="1"/>
</dbReference>
<evidence type="ECO:0000313" key="8">
    <source>
        <dbReference type="Proteomes" id="UP000502823"/>
    </source>
</evidence>
<dbReference type="PANTHER" id="PTHR10048:SF15">
    <property type="entry name" value="PHOSPHATIDYLINOSITOL 4-KINASE ALPHA"/>
    <property type="match status" value="1"/>
</dbReference>
<evidence type="ECO:0000256" key="1">
    <source>
        <dbReference type="ARBA" id="ARBA00006209"/>
    </source>
</evidence>
<dbReference type="InterPro" id="IPR011009">
    <property type="entry name" value="Kinase-like_dom_sf"/>
</dbReference>
<feature type="non-terminal residue" evidence="7">
    <location>
        <position position="1"/>
    </location>
</feature>
<keyword evidence="4" id="KW-0418">Kinase</keyword>
<dbReference type="EC" id="2.7.1.67" evidence="2"/>
<evidence type="ECO:0000259" key="5">
    <source>
        <dbReference type="PROSITE" id="PS50290"/>
    </source>
</evidence>
<dbReference type="InterPro" id="IPR016024">
    <property type="entry name" value="ARM-type_fold"/>
</dbReference>
<dbReference type="InterPro" id="IPR000403">
    <property type="entry name" value="PI3/4_kinase_cat_dom"/>
</dbReference>
<evidence type="ECO:0000256" key="2">
    <source>
        <dbReference type="ARBA" id="ARBA00012169"/>
    </source>
</evidence>
<dbReference type="Pfam" id="PF00454">
    <property type="entry name" value="PI3_PI4_kinase"/>
    <property type="match status" value="1"/>
</dbReference>
<keyword evidence="8" id="KW-1185">Reference proteome</keyword>
<dbReference type="Proteomes" id="UP000502823">
    <property type="component" value="Unassembled WGS sequence"/>
</dbReference>
<feature type="non-terminal residue" evidence="7">
    <location>
        <position position="1420"/>
    </location>
</feature>
<dbReference type="InterPro" id="IPR045495">
    <property type="entry name" value="PI4K_N"/>
</dbReference>